<dbReference type="PROSITE" id="PS00552">
    <property type="entry name" value="HTH_MERR_1"/>
    <property type="match status" value="1"/>
</dbReference>
<evidence type="ECO:0000313" key="5">
    <source>
        <dbReference type="Proteomes" id="UP000291591"/>
    </source>
</evidence>
<dbReference type="InterPro" id="IPR004155">
    <property type="entry name" value="PBS_lyase_HEAT"/>
</dbReference>
<dbReference type="InterPro" id="IPR016024">
    <property type="entry name" value="ARM-type_fold"/>
</dbReference>
<evidence type="ECO:0000256" key="1">
    <source>
        <dbReference type="ARBA" id="ARBA00023125"/>
    </source>
</evidence>
<feature type="region of interest" description="Disordered" evidence="2">
    <location>
        <begin position="123"/>
        <end position="144"/>
    </location>
</feature>
<gene>
    <name evidence="4" type="ORF">EV383_3702</name>
</gene>
<dbReference type="SMART" id="SM00567">
    <property type="entry name" value="EZ_HEAT"/>
    <property type="match status" value="3"/>
</dbReference>
<sequence length="338" mass="35923">MRIGEVARRSGISARMLRHYDSVGLVPPTGRTAAGYREYSEADLQRLFHVESLRSLGLSLVEVQRALDDPAFAPSDVVDRLVTATRERIAREEELLHRLQRVRSSGPERWADALHVVSLMRELQSGDPSRRQTSALSTAGSGPSHRAATLAEALLAETDPNVAGALRWAVERSDAADEALAVLVPALDSPEGPVRRRAVATIAELAGDRAGAVLTGALDHTDQAVRHTAALALGTRGELGAVPVLTEMVVGGHLDVDAAETLGSLARRHDTAGSLAGEIAEEIRKRRAGSAARIRLAQALGELPAAATRPILDTLSRGADADVARIATYLLQLSDEQG</sequence>
<feature type="compositionally biased region" description="Polar residues" evidence="2">
    <location>
        <begin position="131"/>
        <end position="141"/>
    </location>
</feature>
<dbReference type="PROSITE" id="PS50937">
    <property type="entry name" value="HTH_MERR_2"/>
    <property type="match status" value="1"/>
</dbReference>
<dbReference type="SUPFAM" id="SSF48371">
    <property type="entry name" value="ARM repeat"/>
    <property type="match status" value="1"/>
</dbReference>
<dbReference type="Pfam" id="PF13646">
    <property type="entry name" value="HEAT_2"/>
    <property type="match status" value="1"/>
</dbReference>
<keyword evidence="1 4" id="KW-0238">DNA-binding</keyword>
<protein>
    <submittedName>
        <fullName evidence="4">DNA-binding transcriptional MerR regulator</fullName>
    </submittedName>
</protein>
<dbReference type="GO" id="GO:0003677">
    <property type="term" value="F:DNA binding"/>
    <property type="evidence" value="ECO:0007669"/>
    <property type="project" value="UniProtKB-KW"/>
</dbReference>
<dbReference type="PRINTS" id="PR00040">
    <property type="entry name" value="HTHMERR"/>
</dbReference>
<dbReference type="Pfam" id="PF13411">
    <property type="entry name" value="MerR_1"/>
    <property type="match status" value="1"/>
</dbReference>
<accession>A0A4Q7V2E9</accession>
<dbReference type="OrthoDB" id="9808480at2"/>
<dbReference type="Gene3D" id="1.10.1660.10">
    <property type="match status" value="1"/>
</dbReference>
<keyword evidence="5" id="KW-1185">Reference proteome</keyword>
<name>A0A4Q7V2E9_PSEST</name>
<reference evidence="4 5" key="1">
    <citation type="submission" date="2019-02" db="EMBL/GenBank/DDBJ databases">
        <title>Sequencing the genomes of 1000 actinobacteria strains.</title>
        <authorList>
            <person name="Klenk H.-P."/>
        </authorList>
    </citation>
    <scope>NUCLEOTIDE SEQUENCE [LARGE SCALE GENOMIC DNA]</scope>
    <source>
        <strain evidence="4 5">DSM 45779</strain>
    </source>
</reference>
<dbReference type="SUPFAM" id="SSF46955">
    <property type="entry name" value="Putative DNA-binding domain"/>
    <property type="match status" value="1"/>
</dbReference>
<evidence type="ECO:0000259" key="3">
    <source>
        <dbReference type="PROSITE" id="PS50937"/>
    </source>
</evidence>
<comment type="caution">
    <text evidence="4">The sequence shown here is derived from an EMBL/GenBank/DDBJ whole genome shotgun (WGS) entry which is preliminary data.</text>
</comment>
<dbReference type="AlphaFoldDB" id="A0A4Q7V2E9"/>
<dbReference type="GO" id="GO:0003700">
    <property type="term" value="F:DNA-binding transcription factor activity"/>
    <property type="evidence" value="ECO:0007669"/>
    <property type="project" value="InterPro"/>
</dbReference>
<evidence type="ECO:0000313" key="4">
    <source>
        <dbReference type="EMBL" id="RZT86803.1"/>
    </source>
</evidence>
<dbReference type="PANTHER" id="PTHR30204:SF93">
    <property type="entry name" value="HTH MERR-TYPE DOMAIN-CONTAINING PROTEIN"/>
    <property type="match status" value="1"/>
</dbReference>
<dbReference type="InterPro" id="IPR047057">
    <property type="entry name" value="MerR_fam"/>
</dbReference>
<evidence type="ECO:0000256" key="2">
    <source>
        <dbReference type="SAM" id="MobiDB-lite"/>
    </source>
</evidence>
<organism evidence="4 5">
    <name type="scientific">Pseudonocardia sediminis</name>
    <dbReference type="NCBI Taxonomy" id="1397368"/>
    <lineage>
        <taxon>Bacteria</taxon>
        <taxon>Bacillati</taxon>
        <taxon>Actinomycetota</taxon>
        <taxon>Actinomycetes</taxon>
        <taxon>Pseudonocardiales</taxon>
        <taxon>Pseudonocardiaceae</taxon>
        <taxon>Pseudonocardia</taxon>
    </lineage>
</organism>
<dbReference type="EMBL" id="SHKL01000001">
    <property type="protein sequence ID" value="RZT86803.1"/>
    <property type="molecule type" value="Genomic_DNA"/>
</dbReference>
<dbReference type="PANTHER" id="PTHR30204">
    <property type="entry name" value="REDOX-CYCLING DRUG-SENSING TRANSCRIPTIONAL ACTIVATOR SOXR"/>
    <property type="match status" value="1"/>
</dbReference>
<dbReference type="InterPro" id="IPR009061">
    <property type="entry name" value="DNA-bd_dom_put_sf"/>
</dbReference>
<proteinExistence type="predicted"/>
<dbReference type="InterPro" id="IPR011989">
    <property type="entry name" value="ARM-like"/>
</dbReference>
<dbReference type="Gene3D" id="1.25.10.10">
    <property type="entry name" value="Leucine-rich Repeat Variant"/>
    <property type="match status" value="1"/>
</dbReference>
<dbReference type="InterPro" id="IPR000551">
    <property type="entry name" value="MerR-type_HTH_dom"/>
</dbReference>
<dbReference type="Proteomes" id="UP000291591">
    <property type="component" value="Unassembled WGS sequence"/>
</dbReference>
<dbReference type="SMART" id="SM00422">
    <property type="entry name" value="HTH_MERR"/>
    <property type="match status" value="1"/>
</dbReference>
<feature type="domain" description="HTH merR-type" evidence="3">
    <location>
        <begin position="1"/>
        <end position="69"/>
    </location>
</feature>